<dbReference type="RefSeq" id="WP_276279034.1">
    <property type="nucleotide sequence ID" value="NZ_CP119809.1"/>
</dbReference>
<gene>
    <name evidence="2" type="ORF">ACFQJ6_06680</name>
</gene>
<accession>A0ABD5WL29</accession>
<evidence type="ECO:0000313" key="2">
    <source>
        <dbReference type="EMBL" id="MFC7079862.1"/>
    </source>
</evidence>
<dbReference type="PROSITE" id="PS51257">
    <property type="entry name" value="PROKAR_LIPOPROTEIN"/>
    <property type="match status" value="1"/>
</dbReference>
<name>A0ABD5WL29_9EURY</name>
<comment type="caution">
    <text evidence="2">The sequence shown here is derived from an EMBL/GenBank/DDBJ whole genome shotgun (WGS) entry which is preliminary data.</text>
</comment>
<dbReference type="GeneID" id="79303589"/>
<proteinExistence type="predicted"/>
<feature type="region of interest" description="Disordered" evidence="1">
    <location>
        <begin position="22"/>
        <end position="91"/>
    </location>
</feature>
<sequence length="187" mass="20143">MSPSRRRVLRLGTVALAGSLAGCASGTLGESDVTETEATTESRGTPTTPESPASAETTTDDPTTYPASAGPSLPQGSVEFPAGPKSRPERPAVLTAASVREFVRTFERRWVYNRLYRDDSTTVHQECGVDAVEQYGEGFRVVAWCSAWANTGRNGTTLHADYFTQYATYVVGPDGTVRRDGKSAERE</sequence>
<keyword evidence="3" id="KW-1185">Reference proteome</keyword>
<reference evidence="2 3" key="1">
    <citation type="journal article" date="2019" name="Int. J. Syst. Evol. Microbiol.">
        <title>The Global Catalogue of Microorganisms (GCM) 10K type strain sequencing project: providing services to taxonomists for standard genome sequencing and annotation.</title>
        <authorList>
            <consortium name="The Broad Institute Genomics Platform"/>
            <consortium name="The Broad Institute Genome Sequencing Center for Infectious Disease"/>
            <person name="Wu L."/>
            <person name="Ma J."/>
        </authorList>
    </citation>
    <scope>NUCLEOTIDE SEQUENCE [LARGE SCALE GENOMIC DNA]</scope>
    <source>
        <strain evidence="2 3">DT72</strain>
    </source>
</reference>
<feature type="compositionally biased region" description="Polar residues" evidence="1">
    <location>
        <begin position="36"/>
        <end position="66"/>
    </location>
</feature>
<protein>
    <recommendedName>
        <fullName evidence="4">Lipoprotein</fullName>
    </recommendedName>
</protein>
<evidence type="ECO:0000256" key="1">
    <source>
        <dbReference type="SAM" id="MobiDB-lite"/>
    </source>
</evidence>
<dbReference type="AlphaFoldDB" id="A0ABD5WL29"/>
<dbReference type="PROSITE" id="PS51318">
    <property type="entry name" value="TAT"/>
    <property type="match status" value="1"/>
</dbReference>
<dbReference type="Proteomes" id="UP001596407">
    <property type="component" value="Unassembled WGS sequence"/>
</dbReference>
<organism evidence="2 3">
    <name type="scientific">Halorussus caseinilyticus</name>
    <dbReference type="NCBI Taxonomy" id="3034025"/>
    <lineage>
        <taxon>Archaea</taxon>
        <taxon>Methanobacteriati</taxon>
        <taxon>Methanobacteriota</taxon>
        <taxon>Stenosarchaea group</taxon>
        <taxon>Halobacteria</taxon>
        <taxon>Halobacteriales</taxon>
        <taxon>Haladaptataceae</taxon>
        <taxon>Halorussus</taxon>
    </lineage>
</organism>
<dbReference type="InterPro" id="IPR006311">
    <property type="entry name" value="TAT_signal"/>
</dbReference>
<evidence type="ECO:0000313" key="3">
    <source>
        <dbReference type="Proteomes" id="UP001596407"/>
    </source>
</evidence>
<evidence type="ECO:0008006" key="4">
    <source>
        <dbReference type="Google" id="ProtNLM"/>
    </source>
</evidence>
<dbReference type="EMBL" id="JBHSZH010000005">
    <property type="protein sequence ID" value="MFC7079862.1"/>
    <property type="molecule type" value="Genomic_DNA"/>
</dbReference>